<accession>D0I9N6</accession>
<protein>
    <submittedName>
        <fullName evidence="2">Transposase</fullName>
    </submittedName>
</protein>
<dbReference type="InterPro" id="IPR009057">
    <property type="entry name" value="Homeodomain-like_sf"/>
</dbReference>
<dbReference type="AlphaFoldDB" id="D0I9N6"/>
<dbReference type="OrthoDB" id="5379828at2"/>
<feature type="domain" description="Tc1-like transposase DDE" evidence="1">
    <location>
        <begin position="177"/>
        <end position="315"/>
    </location>
</feature>
<proteinExistence type="predicted"/>
<evidence type="ECO:0000313" key="2">
    <source>
        <dbReference type="EMBL" id="EEY71751.1"/>
    </source>
</evidence>
<sequence>MAIIAPIPRGERRRMKKAIQCTKDKDYARRLIALMQLHEGKTIVEVCRITSAARSSVGRWINWFTQGGHEALCSLPVGRPPRLPVREMCAMLTVLVQFSPQDFGYQRSRWSTELLTMQLNDLFQSTVAASTVRRWLPKVGLVWRRAAPTLNIRDPHKEEKLAQISEALDKCSVDHPVFYEDEVDIDLNPKIGADWTLKGQQKKVVTPGQNCKHYLAGALHSESGKVLYVSGTKKDSELFIAMLEKLKRRYRRAKSITLILDNYIIHKSKKTKAWLKQNPKFNLLFQPVYCPWVNVIERLWNALHETITQNHRCKHMWQLLHKVKHFMDNVSPYPGGCHGTAKM</sequence>
<evidence type="ECO:0000259" key="1">
    <source>
        <dbReference type="Pfam" id="PF13358"/>
    </source>
</evidence>
<dbReference type="RefSeq" id="WP_005504353.1">
    <property type="nucleotide sequence ID" value="NZ_ADAQ01000012.1"/>
</dbReference>
<dbReference type="Proteomes" id="UP000003604">
    <property type="component" value="Unassembled WGS sequence"/>
</dbReference>
<dbReference type="Pfam" id="PF13358">
    <property type="entry name" value="DDE_3"/>
    <property type="match status" value="1"/>
</dbReference>
<organism evidence="2 3">
    <name type="scientific">Grimontia hollisae CIP 101886</name>
    <dbReference type="NCBI Taxonomy" id="675812"/>
    <lineage>
        <taxon>Bacteria</taxon>
        <taxon>Pseudomonadati</taxon>
        <taxon>Pseudomonadota</taxon>
        <taxon>Gammaproteobacteria</taxon>
        <taxon>Vibrionales</taxon>
        <taxon>Vibrionaceae</taxon>
        <taxon>Grimontia</taxon>
    </lineage>
</organism>
<dbReference type="eggNOG" id="COG3415">
    <property type="taxonomic scope" value="Bacteria"/>
</dbReference>
<dbReference type="SUPFAM" id="SSF46689">
    <property type="entry name" value="Homeodomain-like"/>
    <property type="match status" value="1"/>
</dbReference>
<gene>
    <name evidence="2" type="ORF">VHA_002173</name>
</gene>
<dbReference type="NCBIfam" id="NF033545">
    <property type="entry name" value="transpos_IS630"/>
    <property type="match status" value="1"/>
</dbReference>
<name>D0I9N6_GRIHO</name>
<dbReference type="GO" id="GO:0003676">
    <property type="term" value="F:nucleic acid binding"/>
    <property type="evidence" value="ECO:0007669"/>
    <property type="project" value="InterPro"/>
</dbReference>
<evidence type="ECO:0000313" key="3">
    <source>
        <dbReference type="Proteomes" id="UP000003604"/>
    </source>
</evidence>
<dbReference type="InterPro" id="IPR036397">
    <property type="entry name" value="RNaseH_sf"/>
</dbReference>
<keyword evidence="3" id="KW-1185">Reference proteome</keyword>
<dbReference type="Pfam" id="PF13565">
    <property type="entry name" value="HTH_32"/>
    <property type="match status" value="1"/>
</dbReference>
<reference evidence="2 3" key="1">
    <citation type="submission" date="2009-10" db="EMBL/GenBank/DDBJ databases">
        <authorList>
            <consortium name="Los Alamos National Laboratory (LANL)"/>
            <consortium name="National Microbial Pathogen Data Resource (NMPDR)"/>
            <person name="Saunders E.H."/>
            <person name="Munk A.C."/>
            <person name="Tapia R."/>
            <person name="Green L."/>
            <person name="Rogers Y."/>
            <person name="Detter J.C."/>
            <person name="Bruce D."/>
            <person name="Brettin T.S."/>
            <person name="Colwell R.R."/>
            <person name="Huq A."/>
            <person name="Grim C.J."/>
            <person name="Hasan N.A."/>
            <person name="Bartels D."/>
            <person name="Vonstein V."/>
        </authorList>
    </citation>
    <scope>NUCLEOTIDE SEQUENCE [LARGE SCALE GENOMIC DNA]</scope>
    <source>
        <strain evidence="2 3">CIP 101886</strain>
    </source>
</reference>
<dbReference type="InterPro" id="IPR012337">
    <property type="entry name" value="RNaseH-like_sf"/>
</dbReference>
<dbReference type="EMBL" id="ADAQ01000012">
    <property type="protein sequence ID" value="EEY71751.1"/>
    <property type="molecule type" value="Genomic_DNA"/>
</dbReference>
<dbReference type="Gene3D" id="3.30.420.10">
    <property type="entry name" value="Ribonuclease H-like superfamily/Ribonuclease H"/>
    <property type="match status" value="1"/>
</dbReference>
<dbReference type="InterPro" id="IPR047655">
    <property type="entry name" value="Transpos_IS630-like"/>
</dbReference>
<dbReference type="GeneID" id="58894416"/>
<dbReference type="eggNOG" id="COG3335">
    <property type="taxonomic scope" value="Bacteria"/>
</dbReference>
<comment type="caution">
    <text evidence="2">The sequence shown here is derived from an EMBL/GenBank/DDBJ whole genome shotgun (WGS) entry which is preliminary data.</text>
</comment>
<dbReference type="SUPFAM" id="SSF53098">
    <property type="entry name" value="Ribonuclease H-like"/>
    <property type="match status" value="1"/>
</dbReference>
<dbReference type="InterPro" id="IPR038717">
    <property type="entry name" value="Tc1-like_DDE_dom"/>
</dbReference>